<accession>A0AAV5L6H7</accession>
<evidence type="ECO:0000313" key="1">
    <source>
        <dbReference type="EMBL" id="GKV32863.1"/>
    </source>
</evidence>
<dbReference type="AlphaFoldDB" id="A0AAV5L6H7"/>
<evidence type="ECO:0000313" key="2">
    <source>
        <dbReference type="Proteomes" id="UP001054252"/>
    </source>
</evidence>
<dbReference type="Proteomes" id="UP001054252">
    <property type="component" value="Unassembled WGS sequence"/>
</dbReference>
<proteinExistence type="predicted"/>
<reference evidence="1 2" key="1">
    <citation type="journal article" date="2021" name="Commun. Biol.">
        <title>The genome of Shorea leprosula (Dipterocarpaceae) highlights the ecological relevance of drought in aseasonal tropical rainforests.</title>
        <authorList>
            <person name="Ng K.K.S."/>
            <person name="Kobayashi M.J."/>
            <person name="Fawcett J.A."/>
            <person name="Hatakeyama M."/>
            <person name="Paape T."/>
            <person name="Ng C.H."/>
            <person name="Ang C.C."/>
            <person name="Tnah L.H."/>
            <person name="Lee C.T."/>
            <person name="Nishiyama T."/>
            <person name="Sese J."/>
            <person name="O'Brien M.J."/>
            <person name="Copetti D."/>
            <person name="Mohd Noor M.I."/>
            <person name="Ong R.C."/>
            <person name="Putra M."/>
            <person name="Sireger I.Z."/>
            <person name="Indrioko S."/>
            <person name="Kosugi Y."/>
            <person name="Izuno A."/>
            <person name="Isagi Y."/>
            <person name="Lee S.L."/>
            <person name="Shimizu K.K."/>
        </authorList>
    </citation>
    <scope>NUCLEOTIDE SEQUENCE [LARGE SCALE GENOMIC DNA]</scope>
    <source>
        <strain evidence="1">214</strain>
    </source>
</reference>
<sequence length="122" mass="14556">MEKGWLLGGEQEELAWREVGYSTKKKKQILRGGRPVVGWRTRRTCMERGRPLGREVVGMGWADVGWRRRPCTEKKQTKNSRDFAPKLWSGKEEERWEKNERCGITTWHVREYFLLSSWHATY</sequence>
<keyword evidence="2" id="KW-1185">Reference proteome</keyword>
<dbReference type="EMBL" id="BPVZ01000098">
    <property type="protein sequence ID" value="GKV32863.1"/>
    <property type="molecule type" value="Genomic_DNA"/>
</dbReference>
<organism evidence="1 2">
    <name type="scientific">Rubroshorea leprosula</name>
    <dbReference type="NCBI Taxonomy" id="152421"/>
    <lineage>
        <taxon>Eukaryota</taxon>
        <taxon>Viridiplantae</taxon>
        <taxon>Streptophyta</taxon>
        <taxon>Embryophyta</taxon>
        <taxon>Tracheophyta</taxon>
        <taxon>Spermatophyta</taxon>
        <taxon>Magnoliopsida</taxon>
        <taxon>eudicotyledons</taxon>
        <taxon>Gunneridae</taxon>
        <taxon>Pentapetalae</taxon>
        <taxon>rosids</taxon>
        <taxon>malvids</taxon>
        <taxon>Malvales</taxon>
        <taxon>Dipterocarpaceae</taxon>
        <taxon>Rubroshorea</taxon>
    </lineage>
</organism>
<name>A0AAV5L6H7_9ROSI</name>
<gene>
    <name evidence="1" type="ORF">SLEP1_g41428</name>
</gene>
<comment type="caution">
    <text evidence="1">The sequence shown here is derived from an EMBL/GenBank/DDBJ whole genome shotgun (WGS) entry which is preliminary data.</text>
</comment>
<protein>
    <submittedName>
        <fullName evidence="1">Uncharacterized protein</fullName>
    </submittedName>
</protein>